<dbReference type="Proteomes" id="UP001178508">
    <property type="component" value="Chromosome 21"/>
</dbReference>
<evidence type="ECO:0000313" key="3">
    <source>
        <dbReference type="Proteomes" id="UP001178508"/>
    </source>
</evidence>
<organism evidence="2 3">
    <name type="scientific">Xyrichtys novacula</name>
    <name type="common">Pearly razorfish</name>
    <name type="synonym">Hemipteronotus novacula</name>
    <dbReference type="NCBI Taxonomy" id="13765"/>
    <lineage>
        <taxon>Eukaryota</taxon>
        <taxon>Metazoa</taxon>
        <taxon>Chordata</taxon>
        <taxon>Craniata</taxon>
        <taxon>Vertebrata</taxon>
        <taxon>Euteleostomi</taxon>
        <taxon>Actinopterygii</taxon>
        <taxon>Neopterygii</taxon>
        <taxon>Teleostei</taxon>
        <taxon>Neoteleostei</taxon>
        <taxon>Acanthomorphata</taxon>
        <taxon>Eupercaria</taxon>
        <taxon>Labriformes</taxon>
        <taxon>Labridae</taxon>
        <taxon>Xyrichtys</taxon>
    </lineage>
</organism>
<feature type="region of interest" description="Disordered" evidence="1">
    <location>
        <begin position="93"/>
        <end position="122"/>
    </location>
</feature>
<accession>A0AAV1HEE2</accession>
<reference evidence="2" key="1">
    <citation type="submission" date="2023-08" db="EMBL/GenBank/DDBJ databases">
        <authorList>
            <person name="Alioto T."/>
            <person name="Alioto T."/>
            <person name="Gomez Garrido J."/>
        </authorList>
    </citation>
    <scope>NUCLEOTIDE SEQUENCE</scope>
</reference>
<protein>
    <submittedName>
        <fullName evidence="2">Uncharacterized protein</fullName>
    </submittedName>
</protein>
<proteinExistence type="predicted"/>
<dbReference type="AlphaFoldDB" id="A0AAV1HEE2"/>
<gene>
    <name evidence="2" type="ORF">XNOV1_A028924</name>
</gene>
<feature type="region of interest" description="Disordered" evidence="1">
    <location>
        <begin position="1"/>
        <end position="38"/>
    </location>
</feature>
<dbReference type="EMBL" id="OY660884">
    <property type="protein sequence ID" value="CAJ1083910.1"/>
    <property type="molecule type" value="Genomic_DNA"/>
</dbReference>
<feature type="compositionally biased region" description="Basic and acidic residues" evidence="1">
    <location>
        <begin position="15"/>
        <end position="24"/>
    </location>
</feature>
<sequence>MENQGHSPAGPNQVLDHKQAKQRQDMQPPSQDFKSRRLGLLSFGMPSHYLGHPTLDLTSYRLGNVTLDVTSGQLGPPTLDLTSHRLVARTLDLTASTTEKKGTSADAAQEQERSAATKQGHK</sequence>
<evidence type="ECO:0000313" key="2">
    <source>
        <dbReference type="EMBL" id="CAJ1083910.1"/>
    </source>
</evidence>
<keyword evidence="3" id="KW-1185">Reference proteome</keyword>
<evidence type="ECO:0000256" key="1">
    <source>
        <dbReference type="SAM" id="MobiDB-lite"/>
    </source>
</evidence>
<name>A0AAV1HEE2_XYRNO</name>